<protein>
    <submittedName>
        <fullName evidence="1">Uncharacterized protein</fullName>
    </submittedName>
</protein>
<reference evidence="2" key="1">
    <citation type="submission" date="2016-06" db="EMBL/GenBank/DDBJ databases">
        <authorList>
            <person name="Rodrigo-Torres L."/>
            <person name="Arahal R.D."/>
            <person name="Lucena T."/>
        </authorList>
    </citation>
    <scope>NUCLEOTIDE SEQUENCE [LARGE SCALE GENOMIC DNA]</scope>
    <source>
        <strain evidence="2">CECT8203</strain>
    </source>
</reference>
<accession>A0A240ENE2</accession>
<dbReference type="AlphaFoldDB" id="A0A240ENE2"/>
<dbReference type="Proteomes" id="UP000219336">
    <property type="component" value="Unassembled WGS sequence"/>
</dbReference>
<gene>
    <name evidence="1" type="ORF">VTH8203_03779</name>
</gene>
<evidence type="ECO:0000313" key="1">
    <source>
        <dbReference type="EMBL" id="SNX50126.1"/>
    </source>
</evidence>
<organism evidence="1 2">
    <name type="scientific">Vibrio thalassae</name>
    <dbReference type="NCBI Taxonomy" id="1243014"/>
    <lineage>
        <taxon>Bacteria</taxon>
        <taxon>Pseudomonadati</taxon>
        <taxon>Pseudomonadota</taxon>
        <taxon>Gammaproteobacteria</taxon>
        <taxon>Vibrionales</taxon>
        <taxon>Vibrionaceae</taxon>
        <taxon>Vibrio</taxon>
    </lineage>
</organism>
<name>A0A240ENE2_9VIBR</name>
<evidence type="ECO:0000313" key="2">
    <source>
        <dbReference type="Proteomes" id="UP000219336"/>
    </source>
</evidence>
<keyword evidence="2" id="KW-1185">Reference proteome</keyword>
<proteinExistence type="predicted"/>
<sequence>MATKKEIKRVWQIGASKIQDPFSALPFKPEGSPQLA</sequence>
<dbReference type="EMBL" id="OANU01000099">
    <property type="protein sequence ID" value="SNX50126.1"/>
    <property type="molecule type" value="Genomic_DNA"/>
</dbReference>